<dbReference type="EMBL" id="JADFTS010000002">
    <property type="protein sequence ID" value="KAF9620327.1"/>
    <property type="molecule type" value="Genomic_DNA"/>
</dbReference>
<comment type="caution">
    <text evidence="2">The sequence shown here is derived from an EMBL/GenBank/DDBJ whole genome shotgun (WGS) entry which is preliminary data.</text>
</comment>
<feature type="compositionally biased region" description="Basic and acidic residues" evidence="1">
    <location>
        <begin position="52"/>
        <end position="70"/>
    </location>
</feature>
<evidence type="ECO:0000313" key="3">
    <source>
        <dbReference type="Proteomes" id="UP000631114"/>
    </source>
</evidence>
<sequence>MFLDGLRELGLKVSQFTPCKVFDDDAPSESSVPRDDPSLPQVVLLDPNVSVTKDRKKDDGQTGKHGKDDSPILLLSTDVWPRHREPAQQAV</sequence>
<dbReference type="AlphaFoldDB" id="A0A835IQ83"/>
<evidence type="ECO:0000313" key="2">
    <source>
        <dbReference type="EMBL" id="KAF9620327.1"/>
    </source>
</evidence>
<proteinExistence type="predicted"/>
<evidence type="ECO:0000256" key="1">
    <source>
        <dbReference type="SAM" id="MobiDB-lite"/>
    </source>
</evidence>
<dbReference type="Proteomes" id="UP000631114">
    <property type="component" value="Unassembled WGS sequence"/>
</dbReference>
<feature type="region of interest" description="Disordered" evidence="1">
    <location>
        <begin position="22"/>
        <end position="91"/>
    </location>
</feature>
<gene>
    <name evidence="2" type="ORF">IFM89_011062</name>
</gene>
<name>A0A835IQ83_9MAGN</name>
<feature type="compositionally biased region" description="Basic and acidic residues" evidence="1">
    <location>
        <begin position="80"/>
        <end position="91"/>
    </location>
</feature>
<accession>A0A835IQ83</accession>
<protein>
    <submittedName>
        <fullName evidence="2">Uncharacterized protein</fullName>
    </submittedName>
</protein>
<organism evidence="2 3">
    <name type="scientific">Coptis chinensis</name>
    <dbReference type="NCBI Taxonomy" id="261450"/>
    <lineage>
        <taxon>Eukaryota</taxon>
        <taxon>Viridiplantae</taxon>
        <taxon>Streptophyta</taxon>
        <taxon>Embryophyta</taxon>
        <taxon>Tracheophyta</taxon>
        <taxon>Spermatophyta</taxon>
        <taxon>Magnoliopsida</taxon>
        <taxon>Ranunculales</taxon>
        <taxon>Ranunculaceae</taxon>
        <taxon>Coptidoideae</taxon>
        <taxon>Coptis</taxon>
    </lineage>
</organism>
<reference evidence="2 3" key="1">
    <citation type="submission" date="2020-10" db="EMBL/GenBank/DDBJ databases">
        <title>The Coptis chinensis genome and diversification of protoberbering-type alkaloids.</title>
        <authorList>
            <person name="Wang B."/>
            <person name="Shu S."/>
            <person name="Song C."/>
            <person name="Liu Y."/>
        </authorList>
    </citation>
    <scope>NUCLEOTIDE SEQUENCE [LARGE SCALE GENOMIC DNA]</scope>
    <source>
        <strain evidence="2">HL-2020</strain>
        <tissue evidence="2">Leaf</tissue>
    </source>
</reference>
<keyword evidence="3" id="KW-1185">Reference proteome</keyword>